<feature type="domain" description="Reverse transcriptase Ty1/copia-type" evidence="1">
    <location>
        <begin position="1"/>
        <end position="137"/>
    </location>
</feature>
<proteinExistence type="predicted"/>
<dbReference type="SUPFAM" id="SSF56672">
    <property type="entry name" value="DNA/RNA polymerases"/>
    <property type="match status" value="1"/>
</dbReference>
<comment type="caution">
    <text evidence="2">The sequence shown here is derived from an EMBL/GenBank/DDBJ whole genome shotgun (WGS) entry which is preliminary data.</text>
</comment>
<name>A0A9P0YQE2_CUSEU</name>
<reference evidence="2" key="1">
    <citation type="submission" date="2022-07" db="EMBL/GenBank/DDBJ databases">
        <authorList>
            <person name="Macas J."/>
            <person name="Novak P."/>
            <person name="Neumann P."/>
        </authorList>
    </citation>
    <scope>NUCLEOTIDE SEQUENCE</scope>
</reference>
<dbReference type="Proteomes" id="UP001152484">
    <property type="component" value="Unassembled WGS sequence"/>
</dbReference>
<protein>
    <recommendedName>
        <fullName evidence="1">Reverse transcriptase Ty1/copia-type domain-containing protein</fullName>
    </recommendedName>
</protein>
<dbReference type="Pfam" id="PF07727">
    <property type="entry name" value="RVT_2"/>
    <property type="match status" value="1"/>
</dbReference>
<dbReference type="AlphaFoldDB" id="A0A9P0YQE2"/>
<dbReference type="InterPro" id="IPR043502">
    <property type="entry name" value="DNA/RNA_pol_sf"/>
</dbReference>
<accession>A0A9P0YQE2</accession>
<dbReference type="InterPro" id="IPR013103">
    <property type="entry name" value="RVT_2"/>
</dbReference>
<dbReference type="EMBL" id="CAMAPE010000008">
    <property type="protein sequence ID" value="CAH9072715.1"/>
    <property type="molecule type" value="Genomic_DNA"/>
</dbReference>
<gene>
    <name evidence="2" type="ORF">CEURO_LOCUS4492</name>
</gene>
<sequence>MVRLPPGKQALGRKWVYKIKYHSDGTVERLKVRLVVLGNHQKAGINYTDTFAPVAKMVTVRVFLAVVAAKNWELRQMDVHNAFLHGDLRDEVYMKPLPGFHSRSDMVYRLRKSLNGLRQAPRCWFAKLTCSLRNYGFC</sequence>
<evidence type="ECO:0000259" key="1">
    <source>
        <dbReference type="Pfam" id="PF07727"/>
    </source>
</evidence>
<keyword evidence="3" id="KW-1185">Reference proteome</keyword>
<evidence type="ECO:0000313" key="3">
    <source>
        <dbReference type="Proteomes" id="UP001152484"/>
    </source>
</evidence>
<evidence type="ECO:0000313" key="2">
    <source>
        <dbReference type="EMBL" id="CAH9072715.1"/>
    </source>
</evidence>
<organism evidence="2 3">
    <name type="scientific">Cuscuta europaea</name>
    <name type="common">European dodder</name>
    <dbReference type="NCBI Taxonomy" id="41803"/>
    <lineage>
        <taxon>Eukaryota</taxon>
        <taxon>Viridiplantae</taxon>
        <taxon>Streptophyta</taxon>
        <taxon>Embryophyta</taxon>
        <taxon>Tracheophyta</taxon>
        <taxon>Spermatophyta</taxon>
        <taxon>Magnoliopsida</taxon>
        <taxon>eudicotyledons</taxon>
        <taxon>Gunneridae</taxon>
        <taxon>Pentapetalae</taxon>
        <taxon>asterids</taxon>
        <taxon>lamiids</taxon>
        <taxon>Solanales</taxon>
        <taxon>Convolvulaceae</taxon>
        <taxon>Cuscuteae</taxon>
        <taxon>Cuscuta</taxon>
        <taxon>Cuscuta subgen. Cuscuta</taxon>
    </lineage>
</organism>
<dbReference type="OrthoDB" id="7473114at2759"/>